<reference evidence="5" key="2">
    <citation type="submission" date="2023-01" db="EMBL/GenBank/DDBJ databases">
        <authorList>
            <person name="Petersen C."/>
        </authorList>
    </citation>
    <scope>NUCLEOTIDE SEQUENCE</scope>
    <source>
        <strain evidence="5">IBT 17514</strain>
    </source>
</reference>
<dbReference type="AlphaFoldDB" id="A0AAD6HCS7"/>
<dbReference type="Gene3D" id="1.25.40.20">
    <property type="entry name" value="Ankyrin repeat-containing domain"/>
    <property type="match status" value="2"/>
</dbReference>
<dbReference type="PANTHER" id="PTHR24189:SF50">
    <property type="entry name" value="ANKYRIN REPEAT AND SOCS BOX PROTEIN 2"/>
    <property type="match status" value="1"/>
</dbReference>
<keyword evidence="2 3" id="KW-0040">ANK repeat</keyword>
<dbReference type="InterPro" id="IPR050745">
    <property type="entry name" value="Multifunctional_regulatory"/>
</dbReference>
<evidence type="ECO:0000313" key="5">
    <source>
        <dbReference type="EMBL" id="KAJ5709097.1"/>
    </source>
</evidence>
<dbReference type="SMART" id="SM00248">
    <property type="entry name" value="ANK"/>
    <property type="match status" value="3"/>
</dbReference>
<protein>
    <submittedName>
        <fullName evidence="5">Uncharacterized protein</fullName>
    </submittedName>
</protein>
<evidence type="ECO:0000313" key="6">
    <source>
        <dbReference type="Proteomes" id="UP001215712"/>
    </source>
</evidence>
<accession>A0AAD6HCS7</accession>
<dbReference type="InterPro" id="IPR036770">
    <property type="entry name" value="Ankyrin_rpt-contain_sf"/>
</dbReference>
<dbReference type="SUPFAM" id="SSF48403">
    <property type="entry name" value="Ankyrin repeat"/>
    <property type="match status" value="1"/>
</dbReference>
<sequence>MGRENSSDISTFVKEKLSSFRVLTGSTFPDLITERASGVFLWVHLMVKKVLKLAEEHAKLSEIEAVIWSVPTELEDLYLDLIQDADLRFLKLIQWVCFSTRPLSLAGLRWGMIVDADCKYLSLEECQSAEQYYLSSDEAMEMYFPVLGYGLTEVIKDTKIVHFIHQTAKDFLVDSGLSTLARATQLESMTEFSHCRLSKICLRYLEMEEIYGVIEALKTILRDSNPLVDAQDSLGQTPLSCAARAGHETIVALLIDWGVNIETSDMMGMTPLAWAIEGGYRSVVELLLKQGAKVDFDYQYHVRDDYKSLKVDFLNGAKKLKRLRVKELAKELARLSMLAGGGVGVAFGAISVATLGGVALGWDRIFPFAFVALFALISLPLGILEDKRAAVWRNPLTRAAELGDVSITRLLFEYCAVPDLEDLDGYTPLSRAKRGGHIDVVALLS</sequence>
<evidence type="ECO:0000256" key="4">
    <source>
        <dbReference type="SAM" id="Phobius"/>
    </source>
</evidence>
<feature type="repeat" description="ANK" evidence="3">
    <location>
        <begin position="234"/>
        <end position="266"/>
    </location>
</feature>
<dbReference type="Pfam" id="PF12796">
    <property type="entry name" value="Ank_2"/>
    <property type="match status" value="1"/>
</dbReference>
<feature type="transmembrane region" description="Helical" evidence="4">
    <location>
        <begin position="365"/>
        <end position="384"/>
    </location>
</feature>
<dbReference type="PROSITE" id="PS50088">
    <property type="entry name" value="ANK_REPEAT"/>
    <property type="match status" value="2"/>
</dbReference>
<dbReference type="EMBL" id="JAQJAN010000019">
    <property type="protein sequence ID" value="KAJ5709097.1"/>
    <property type="molecule type" value="Genomic_DNA"/>
</dbReference>
<reference evidence="5" key="1">
    <citation type="journal article" date="2023" name="IMA Fungus">
        <title>Comparative genomic study of the Penicillium genus elucidates a diverse pangenome and 15 lateral gene transfer events.</title>
        <authorList>
            <person name="Petersen C."/>
            <person name="Sorensen T."/>
            <person name="Nielsen M.R."/>
            <person name="Sondergaard T.E."/>
            <person name="Sorensen J.L."/>
            <person name="Fitzpatrick D.A."/>
            <person name="Frisvad J.C."/>
            <person name="Nielsen K.L."/>
        </authorList>
    </citation>
    <scope>NUCLEOTIDE SEQUENCE</scope>
    <source>
        <strain evidence="5">IBT 17514</strain>
    </source>
</reference>
<organism evidence="5 6">
    <name type="scientific">Penicillium malachiteum</name>
    <dbReference type="NCBI Taxonomy" id="1324776"/>
    <lineage>
        <taxon>Eukaryota</taxon>
        <taxon>Fungi</taxon>
        <taxon>Dikarya</taxon>
        <taxon>Ascomycota</taxon>
        <taxon>Pezizomycotina</taxon>
        <taxon>Eurotiomycetes</taxon>
        <taxon>Eurotiomycetidae</taxon>
        <taxon>Eurotiales</taxon>
        <taxon>Aspergillaceae</taxon>
        <taxon>Penicillium</taxon>
    </lineage>
</organism>
<feature type="repeat" description="ANK" evidence="3">
    <location>
        <begin position="267"/>
        <end position="299"/>
    </location>
</feature>
<evidence type="ECO:0000256" key="3">
    <source>
        <dbReference type="PROSITE-ProRule" id="PRU00023"/>
    </source>
</evidence>
<keyword evidence="4" id="KW-0472">Membrane</keyword>
<gene>
    <name evidence="5" type="ORF">N7493_010431</name>
</gene>
<dbReference type="Proteomes" id="UP001215712">
    <property type="component" value="Unassembled WGS sequence"/>
</dbReference>
<name>A0AAD6HCS7_9EURO</name>
<proteinExistence type="predicted"/>
<evidence type="ECO:0000256" key="1">
    <source>
        <dbReference type="ARBA" id="ARBA00022737"/>
    </source>
</evidence>
<keyword evidence="4" id="KW-1133">Transmembrane helix</keyword>
<feature type="transmembrane region" description="Helical" evidence="4">
    <location>
        <begin position="332"/>
        <end position="359"/>
    </location>
</feature>
<dbReference type="PANTHER" id="PTHR24189">
    <property type="entry name" value="MYOTROPHIN"/>
    <property type="match status" value="1"/>
</dbReference>
<comment type="caution">
    <text evidence="5">The sequence shown here is derived from an EMBL/GenBank/DDBJ whole genome shotgun (WGS) entry which is preliminary data.</text>
</comment>
<dbReference type="InterPro" id="IPR002110">
    <property type="entry name" value="Ankyrin_rpt"/>
</dbReference>
<keyword evidence="6" id="KW-1185">Reference proteome</keyword>
<dbReference type="PRINTS" id="PR01415">
    <property type="entry name" value="ANKYRIN"/>
</dbReference>
<dbReference type="PROSITE" id="PS50297">
    <property type="entry name" value="ANK_REP_REGION"/>
    <property type="match status" value="2"/>
</dbReference>
<evidence type="ECO:0000256" key="2">
    <source>
        <dbReference type="ARBA" id="ARBA00023043"/>
    </source>
</evidence>
<keyword evidence="1" id="KW-0677">Repeat</keyword>
<keyword evidence="4" id="KW-0812">Transmembrane</keyword>